<protein>
    <submittedName>
        <fullName evidence="1">Uncharacterized protein</fullName>
    </submittedName>
</protein>
<dbReference type="Proteomes" id="UP000197468">
    <property type="component" value="Unassembled WGS sequence"/>
</dbReference>
<evidence type="ECO:0000313" key="2">
    <source>
        <dbReference type="Proteomes" id="UP000197468"/>
    </source>
</evidence>
<keyword evidence="2" id="KW-1185">Reference proteome</keyword>
<evidence type="ECO:0000313" key="1">
    <source>
        <dbReference type="EMBL" id="OWQ84788.1"/>
    </source>
</evidence>
<gene>
    <name evidence="1" type="ORF">CDN99_23960</name>
</gene>
<sequence>MVILMNEREAPSLESQPSVRLGPWRVFRSVAGELHICSELAPGQLRFTSALSRMDFFAGVAVTSSGREYTFLTPPAHDADVQTMIEAMAVNCGLNIAVDVSDLWWKAILHGPDALPDTDLAVMMCPQRTPPTARG</sequence>
<organism evidence="1 2">
    <name type="scientific">Roseateles aquatilis</name>
    <dbReference type="NCBI Taxonomy" id="431061"/>
    <lineage>
        <taxon>Bacteria</taxon>
        <taxon>Pseudomonadati</taxon>
        <taxon>Pseudomonadota</taxon>
        <taxon>Betaproteobacteria</taxon>
        <taxon>Burkholderiales</taxon>
        <taxon>Sphaerotilaceae</taxon>
        <taxon>Roseateles</taxon>
    </lineage>
</organism>
<name>A0A246IX48_9BURK</name>
<accession>A0A246IX48</accession>
<reference evidence="1 2" key="1">
    <citation type="journal article" date="2008" name="Int. J. Syst. Evol. Microbiol.">
        <title>Description of Roseateles aquatilis sp. nov. and Roseateles terrae sp. nov., in the class Betaproteobacteria, and emended description of the genus Roseateles.</title>
        <authorList>
            <person name="Gomila M."/>
            <person name="Bowien B."/>
            <person name="Falsen E."/>
            <person name="Moore E.R."/>
            <person name="Lalucat J."/>
        </authorList>
    </citation>
    <scope>NUCLEOTIDE SEQUENCE [LARGE SCALE GENOMIC DNA]</scope>
    <source>
        <strain evidence="1 2">CCUG 48205</strain>
    </source>
</reference>
<dbReference type="RefSeq" id="WP_088387537.1">
    <property type="nucleotide sequence ID" value="NZ_NIOF01000015.1"/>
</dbReference>
<comment type="caution">
    <text evidence="1">The sequence shown here is derived from an EMBL/GenBank/DDBJ whole genome shotgun (WGS) entry which is preliminary data.</text>
</comment>
<proteinExistence type="predicted"/>
<dbReference type="AlphaFoldDB" id="A0A246IX48"/>
<dbReference type="EMBL" id="NIOF01000015">
    <property type="protein sequence ID" value="OWQ84788.1"/>
    <property type="molecule type" value="Genomic_DNA"/>
</dbReference>